<protein>
    <submittedName>
        <fullName evidence="1">Uncharacterized protein</fullName>
    </submittedName>
</protein>
<organism evidence="1 2">
    <name type="scientific">Vitis vinifera</name>
    <name type="common">Grape</name>
    <dbReference type="NCBI Taxonomy" id="29760"/>
    <lineage>
        <taxon>Eukaryota</taxon>
        <taxon>Viridiplantae</taxon>
        <taxon>Streptophyta</taxon>
        <taxon>Embryophyta</taxon>
        <taxon>Tracheophyta</taxon>
        <taxon>Spermatophyta</taxon>
        <taxon>Magnoliopsida</taxon>
        <taxon>eudicotyledons</taxon>
        <taxon>Gunneridae</taxon>
        <taxon>Pentapetalae</taxon>
        <taxon>rosids</taxon>
        <taxon>Vitales</taxon>
        <taxon>Vitaceae</taxon>
        <taxon>Viteae</taxon>
        <taxon>Vitis</taxon>
    </lineage>
</organism>
<dbReference type="AlphaFoldDB" id="D7TN29"/>
<dbReference type="Proteomes" id="UP000009183">
    <property type="component" value="Chromosome 2"/>
</dbReference>
<dbReference type="EMBL" id="FN596001">
    <property type="protein sequence ID" value="CBI31902.3"/>
    <property type="molecule type" value="Genomic_DNA"/>
</dbReference>
<accession>D7TN29</accession>
<sequence length="69" mass="7566">MGNASRRPSFAYCRSAAAIRSPWVTPAAAPLSRTAAVPPRSDLRLLNLTTSQPRLASFPFRFFSSCPLR</sequence>
<dbReference type="PaxDb" id="29760-VIT_02s0154g00270.t01"/>
<proteinExistence type="predicted"/>
<name>D7TN29_VITVI</name>
<reference evidence="2" key="1">
    <citation type="journal article" date="2007" name="Nature">
        <title>The grapevine genome sequence suggests ancestral hexaploidization in major angiosperm phyla.</title>
        <authorList>
            <consortium name="The French-Italian Public Consortium for Grapevine Genome Characterization."/>
            <person name="Jaillon O."/>
            <person name="Aury J.-M."/>
            <person name="Noel B."/>
            <person name="Policriti A."/>
            <person name="Clepet C."/>
            <person name="Casagrande A."/>
            <person name="Choisne N."/>
            <person name="Aubourg S."/>
            <person name="Vitulo N."/>
            <person name="Jubin C."/>
            <person name="Vezzi A."/>
            <person name="Legeai F."/>
            <person name="Hugueney P."/>
            <person name="Dasilva C."/>
            <person name="Horner D."/>
            <person name="Mica E."/>
            <person name="Jublot D."/>
            <person name="Poulain J."/>
            <person name="Bruyere C."/>
            <person name="Billault A."/>
            <person name="Segurens B."/>
            <person name="Gouyvenoux M."/>
            <person name="Ugarte E."/>
            <person name="Cattonaro F."/>
            <person name="Anthouard V."/>
            <person name="Vico V."/>
            <person name="Del Fabbro C."/>
            <person name="Alaux M."/>
            <person name="Di Gaspero G."/>
            <person name="Dumas V."/>
            <person name="Felice N."/>
            <person name="Paillard S."/>
            <person name="Juman I."/>
            <person name="Moroldo M."/>
            <person name="Scalabrin S."/>
            <person name="Canaguier A."/>
            <person name="Le Clainche I."/>
            <person name="Malacrida G."/>
            <person name="Durand E."/>
            <person name="Pesole G."/>
            <person name="Laucou V."/>
            <person name="Chatelet P."/>
            <person name="Merdinoglu D."/>
            <person name="Delledonne M."/>
            <person name="Pezzotti M."/>
            <person name="Lecharny A."/>
            <person name="Scarpelli C."/>
            <person name="Artiguenave F."/>
            <person name="Pe M.E."/>
            <person name="Valle G."/>
            <person name="Morgante M."/>
            <person name="Caboche M."/>
            <person name="Adam-Blondon A.-F."/>
            <person name="Weissenbach J."/>
            <person name="Quetier F."/>
            <person name="Wincker P."/>
        </authorList>
    </citation>
    <scope>NUCLEOTIDE SEQUENCE [LARGE SCALE GENOMIC DNA]</scope>
    <source>
        <strain evidence="2">cv. Pinot noir / PN40024</strain>
    </source>
</reference>
<evidence type="ECO:0000313" key="2">
    <source>
        <dbReference type="Proteomes" id="UP000009183"/>
    </source>
</evidence>
<gene>
    <name evidence="1" type="ordered locus">VIT_02s0154g00270</name>
</gene>
<keyword evidence="2" id="KW-1185">Reference proteome</keyword>
<dbReference type="HOGENOM" id="CLU_2781067_0_0_1"/>
<evidence type="ECO:0000313" key="1">
    <source>
        <dbReference type="EMBL" id="CBI31902.3"/>
    </source>
</evidence>
<dbReference type="InParanoid" id="D7TN29"/>